<keyword evidence="11" id="KW-0560">Oxidoreductase</keyword>
<evidence type="ECO:0000259" key="23">
    <source>
        <dbReference type="PROSITE" id="PS51387"/>
    </source>
</evidence>
<dbReference type="Gene3D" id="1.10.150.120">
    <property type="entry name" value="[2Fe-2S]-binding domain"/>
    <property type="match status" value="1"/>
</dbReference>
<feature type="binding site" evidence="20">
    <location>
        <position position="786"/>
    </location>
    <ligand>
        <name>substrate</name>
    </ligand>
</feature>
<dbReference type="InterPro" id="IPR006058">
    <property type="entry name" value="2Fe2S_fd_BS"/>
</dbReference>
<feature type="binding site" evidence="21">
    <location>
        <position position="20"/>
    </location>
    <ligand>
        <name>[2Fe-2S] cluster</name>
        <dbReference type="ChEBI" id="CHEBI:190135"/>
        <label>1</label>
    </ligand>
</feature>
<dbReference type="GO" id="GO:0005506">
    <property type="term" value="F:iron ion binding"/>
    <property type="evidence" value="ECO:0007669"/>
    <property type="project" value="InterPro"/>
</dbReference>
<evidence type="ECO:0000256" key="15">
    <source>
        <dbReference type="ARBA" id="ARBA00023140"/>
    </source>
</evidence>
<keyword evidence="7" id="KW-0285">Flavoprotein</keyword>
<dbReference type="Pfam" id="PF03450">
    <property type="entry name" value="CO_deh_flav_C"/>
    <property type="match status" value="1"/>
</dbReference>
<dbReference type="FunFam" id="3.30.365.10:FF:000003">
    <property type="entry name" value="Aldehyde oxidase 1"/>
    <property type="match status" value="1"/>
</dbReference>
<keyword evidence="25" id="KW-1185">Reference proteome</keyword>
<evidence type="ECO:0000256" key="7">
    <source>
        <dbReference type="ARBA" id="ARBA00022630"/>
    </source>
</evidence>
<dbReference type="PROSITE" id="PS51085">
    <property type="entry name" value="2FE2S_FER_2"/>
    <property type="match status" value="1"/>
</dbReference>
<dbReference type="PIRSF" id="PIRSF000127">
    <property type="entry name" value="Xanthine_DH"/>
    <property type="match status" value="1"/>
</dbReference>
<dbReference type="FunFam" id="3.30.390.50:FF:000001">
    <property type="entry name" value="Xanthine dehydrogenase oxidase"/>
    <property type="match status" value="1"/>
</dbReference>
<dbReference type="Gene3D" id="3.90.1170.50">
    <property type="entry name" value="Aldehyde oxidase/xanthine dehydrogenase, a/b hammerhead"/>
    <property type="match status" value="1"/>
</dbReference>
<keyword evidence="9 21" id="KW-0479">Metal-binding</keyword>
<dbReference type="SUPFAM" id="SSF47741">
    <property type="entry name" value="CO dehydrogenase ISP C-domain like"/>
    <property type="match status" value="1"/>
</dbReference>
<dbReference type="Gene3D" id="3.30.465.10">
    <property type="match status" value="1"/>
</dbReference>
<organism evidence="24 25">
    <name type="scientific">Denticeps clupeoides</name>
    <name type="common">denticle herring</name>
    <dbReference type="NCBI Taxonomy" id="299321"/>
    <lineage>
        <taxon>Eukaryota</taxon>
        <taxon>Metazoa</taxon>
        <taxon>Chordata</taxon>
        <taxon>Craniata</taxon>
        <taxon>Vertebrata</taxon>
        <taxon>Euteleostomi</taxon>
        <taxon>Actinopterygii</taxon>
        <taxon>Neopterygii</taxon>
        <taxon>Teleostei</taxon>
        <taxon>Clupei</taxon>
        <taxon>Clupeiformes</taxon>
        <taxon>Denticipitoidei</taxon>
        <taxon>Denticipitidae</taxon>
        <taxon>Denticeps</taxon>
    </lineage>
</organism>
<dbReference type="InterPro" id="IPR002346">
    <property type="entry name" value="Mopterin_DH_FAD-bd"/>
</dbReference>
<dbReference type="FunFam" id="3.30.365.10:FF:000001">
    <property type="entry name" value="Xanthine dehydrogenase oxidase"/>
    <property type="match status" value="1"/>
</dbReference>
<comment type="cofactor">
    <cofactor evidence="1 20">
        <name>FAD</name>
        <dbReference type="ChEBI" id="CHEBI:57692"/>
    </cofactor>
</comment>
<dbReference type="SUPFAM" id="SSF54665">
    <property type="entry name" value="CO dehydrogenase molybdoprotein N-domain-like"/>
    <property type="match status" value="1"/>
</dbReference>
<comment type="subunit">
    <text evidence="4">Homodimer.</text>
</comment>
<accession>A0AAY4DHM5</accession>
<dbReference type="CDD" id="cd00207">
    <property type="entry name" value="fer2"/>
    <property type="match status" value="1"/>
</dbReference>
<evidence type="ECO:0000256" key="18">
    <source>
        <dbReference type="ARBA" id="ARBA00049517"/>
    </source>
</evidence>
<evidence type="ECO:0000256" key="1">
    <source>
        <dbReference type="ARBA" id="ARBA00001974"/>
    </source>
</evidence>
<dbReference type="SUPFAM" id="SSF55447">
    <property type="entry name" value="CO dehydrogenase flavoprotein C-terminal domain-like"/>
    <property type="match status" value="1"/>
</dbReference>
<feature type="binding site" evidence="21">
    <location>
        <position position="985"/>
    </location>
    <ligand>
        <name>Mo-molybdopterin</name>
        <dbReference type="ChEBI" id="CHEBI:71302"/>
    </ligand>
    <ligandPart>
        <name>Mo</name>
        <dbReference type="ChEBI" id="CHEBI:28685"/>
    </ligandPart>
</feature>
<dbReference type="InterPro" id="IPR000674">
    <property type="entry name" value="Ald_Oxase/Xan_DH_a/b"/>
</dbReference>
<dbReference type="PROSITE" id="PS00197">
    <property type="entry name" value="2FE2S_FER_1"/>
    <property type="match status" value="1"/>
</dbReference>
<evidence type="ECO:0000259" key="22">
    <source>
        <dbReference type="PROSITE" id="PS51085"/>
    </source>
</evidence>
<dbReference type="Pfam" id="PF00941">
    <property type="entry name" value="FAD_binding_5"/>
    <property type="match status" value="1"/>
</dbReference>
<feature type="domain" description="2Fe-2S ferredoxin-type" evidence="22">
    <location>
        <begin position="1"/>
        <end position="68"/>
    </location>
</feature>
<evidence type="ECO:0000256" key="16">
    <source>
        <dbReference type="ARBA" id="ARBA00034078"/>
    </source>
</evidence>
<dbReference type="EC" id="1.17.1.4" evidence="5"/>
<comment type="subcellular location">
    <subcellularLocation>
        <location evidence="2">Peroxisome</location>
    </subcellularLocation>
</comment>
<evidence type="ECO:0000256" key="5">
    <source>
        <dbReference type="ARBA" id="ARBA00013123"/>
    </source>
</evidence>
<evidence type="ECO:0000313" key="24">
    <source>
        <dbReference type="Ensembl" id="ENSDCDP00010044938.1"/>
    </source>
</evidence>
<comment type="cofactor">
    <cofactor evidence="16">
        <name>[2Fe-2S] cluster</name>
        <dbReference type="ChEBI" id="CHEBI:190135"/>
    </cofactor>
</comment>
<evidence type="ECO:0000256" key="10">
    <source>
        <dbReference type="ARBA" id="ARBA00022827"/>
    </source>
</evidence>
<dbReference type="Gene3D" id="3.30.390.50">
    <property type="entry name" value="CO dehydrogenase flavoprotein, C-terminal domain"/>
    <property type="match status" value="1"/>
</dbReference>
<dbReference type="InterPro" id="IPR036856">
    <property type="entry name" value="Ald_Oxase/Xan_DH_a/b_sf"/>
</dbReference>
<keyword evidence="13 21" id="KW-0411">Iron-sulfur</keyword>
<dbReference type="Proteomes" id="UP000694580">
    <property type="component" value="Chromosome 1"/>
</dbReference>
<comment type="cofactor">
    <cofactor evidence="21">
        <name>Mo-molybdopterin</name>
        <dbReference type="ChEBI" id="CHEBI:71302"/>
    </cofactor>
    <text evidence="21">Binds 1 Mo-molybdopterin (Mo-MPT) cofactor per subunit.</text>
</comment>
<feature type="binding site" evidence="20">
    <location>
        <position position="916"/>
    </location>
    <ligand>
        <name>substrate</name>
    </ligand>
</feature>
<keyword evidence="15" id="KW-0576">Peroxisome</keyword>
<dbReference type="Gene3D" id="3.30.43.10">
    <property type="entry name" value="Uridine Diphospho-n-acetylenolpyruvylglucosamine Reductase, domain 2"/>
    <property type="match status" value="1"/>
</dbReference>
<dbReference type="InterPro" id="IPR036884">
    <property type="entry name" value="2Fe-2S-bd_dom_sf"/>
</dbReference>
<evidence type="ECO:0000256" key="14">
    <source>
        <dbReference type="ARBA" id="ARBA00023027"/>
    </source>
</evidence>
<comment type="catalytic activity">
    <reaction evidence="18">
        <text>hypoxanthine + NAD(+) + H2O = xanthine + NADH + H(+)</text>
        <dbReference type="Rhea" id="RHEA:24670"/>
        <dbReference type="ChEBI" id="CHEBI:15377"/>
        <dbReference type="ChEBI" id="CHEBI:15378"/>
        <dbReference type="ChEBI" id="CHEBI:17368"/>
        <dbReference type="ChEBI" id="CHEBI:17712"/>
        <dbReference type="ChEBI" id="CHEBI:57540"/>
        <dbReference type="ChEBI" id="CHEBI:57945"/>
        <dbReference type="EC" id="1.17.1.4"/>
    </reaction>
</comment>
<keyword evidence="12 21" id="KW-0408">Iron</keyword>
<dbReference type="FunFam" id="3.30.43.10:FF:000001">
    <property type="entry name" value="Xanthine dehydrogenase/oxidase"/>
    <property type="match status" value="1"/>
</dbReference>
<evidence type="ECO:0000256" key="4">
    <source>
        <dbReference type="ARBA" id="ARBA00011738"/>
    </source>
</evidence>
<evidence type="ECO:0000256" key="17">
    <source>
        <dbReference type="ARBA" id="ARBA00049017"/>
    </source>
</evidence>
<evidence type="ECO:0000256" key="11">
    <source>
        <dbReference type="ARBA" id="ARBA00023002"/>
    </source>
</evidence>
<dbReference type="FunFam" id="3.30.365.10:FF:000002">
    <property type="entry name" value="Xanthine dehydrogenase oxidase"/>
    <property type="match status" value="1"/>
</dbReference>
<reference evidence="24 25" key="1">
    <citation type="submission" date="2020-06" db="EMBL/GenBank/DDBJ databases">
        <authorList>
            <consortium name="Wellcome Sanger Institute Data Sharing"/>
        </authorList>
    </citation>
    <scope>NUCLEOTIDE SEQUENCE [LARGE SCALE GENOMIC DNA]</scope>
</reference>
<dbReference type="PROSITE" id="PS51387">
    <property type="entry name" value="FAD_PCMH"/>
    <property type="match status" value="1"/>
</dbReference>
<dbReference type="GeneTree" id="ENSGT00950000183114"/>
<feature type="binding site" evidence="20">
    <location>
        <position position="820"/>
    </location>
    <ligand>
        <name>substrate</name>
    </ligand>
</feature>
<dbReference type="InterPro" id="IPR002888">
    <property type="entry name" value="2Fe-2S-bd"/>
</dbReference>
<dbReference type="InterPro" id="IPR005107">
    <property type="entry name" value="CO_DH_flav_C"/>
</dbReference>
<evidence type="ECO:0000256" key="6">
    <source>
        <dbReference type="ARBA" id="ARBA00022505"/>
    </source>
</evidence>
<evidence type="ECO:0000256" key="9">
    <source>
        <dbReference type="ARBA" id="ARBA00022723"/>
    </source>
</evidence>
<dbReference type="Pfam" id="PF01315">
    <property type="entry name" value="Ald_Xan_dh_C"/>
    <property type="match status" value="1"/>
</dbReference>
<reference evidence="24" key="3">
    <citation type="submission" date="2025-09" db="UniProtKB">
        <authorList>
            <consortium name="Ensembl"/>
        </authorList>
    </citation>
    <scope>IDENTIFICATION</scope>
</reference>
<feature type="binding site" evidence="21">
    <location>
        <position position="818"/>
    </location>
    <ligand>
        <name>Mo-molybdopterin</name>
        <dbReference type="ChEBI" id="CHEBI:71302"/>
    </ligand>
    <ligandPart>
        <name>Mo</name>
        <dbReference type="ChEBI" id="CHEBI:28685"/>
    </ligandPart>
</feature>
<dbReference type="GO" id="GO:0071949">
    <property type="term" value="F:FAD binding"/>
    <property type="evidence" value="ECO:0007669"/>
    <property type="project" value="InterPro"/>
</dbReference>
<dbReference type="AlphaFoldDB" id="A0AAY4DHM5"/>
<keyword evidence="10 20" id="KW-0274">FAD</keyword>
<dbReference type="InterPro" id="IPR016167">
    <property type="entry name" value="FAD-bd_PCMH_sub1"/>
</dbReference>
<dbReference type="FunFam" id="3.30.365.10:FF:000004">
    <property type="entry name" value="Xanthine dehydrogenase oxidase"/>
    <property type="match status" value="1"/>
</dbReference>
<evidence type="ECO:0000256" key="8">
    <source>
        <dbReference type="ARBA" id="ARBA00022714"/>
    </source>
</evidence>
<keyword evidence="8 21" id="KW-0001">2Fe-2S</keyword>
<dbReference type="InterPro" id="IPR016169">
    <property type="entry name" value="FAD-bd_PCMH_sub2"/>
</dbReference>
<comment type="catalytic activity">
    <reaction evidence="17">
        <text>xanthine + NAD(+) + H2O = urate + NADH + H(+)</text>
        <dbReference type="Rhea" id="RHEA:16669"/>
        <dbReference type="ChEBI" id="CHEBI:15377"/>
        <dbReference type="ChEBI" id="CHEBI:15378"/>
        <dbReference type="ChEBI" id="CHEBI:17712"/>
        <dbReference type="ChEBI" id="CHEBI:17775"/>
        <dbReference type="ChEBI" id="CHEBI:57540"/>
        <dbReference type="ChEBI" id="CHEBI:57945"/>
        <dbReference type="EC" id="1.17.1.4"/>
    </reaction>
</comment>
<dbReference type="InterPro" id="IPR001041">
    <property type="entry name" value="2Fe-2S_ferredoxin-type"/>
</dbReference>
<dbReference type="InterPro" id="IPR036683">
    <property type="entry name" value="CO_DH_flav_C_dom_sf"/>
</dbReference>
<evidence type="ECO:0000256" key="21">
    <source>
        <dbReference type="PIRSR" id="PIRSR000127-3"/>
    </source>
</evidence>
<evidence type="ECO:0000256" key="12">
    <source>
        <dbReference type="ARBA" id="ARBA00023004"/>
    </source>
</evidence>
<comment type="cofactor">
    <cofactor evidence="21">
        <name>[2Fe-2S] cluster</name>
        <dbReference type="ChEBI" id="CHEBI:190135"/>
    </cofactor>
    <text evidence="21">Binds 2 [2Fe-2S] clusters.</text>
</comment>
<feature type="binding site" evidence="20">
    <location>
        <position position="296"/>
    </location>
    <ligand>
        <name>FAD</name>
        <dbReference type="ChEBI" id="CHEBI:57692"/>
    </ligand>
</feature>
<feature type="binding site" evidence="21">
    <location>
        <position position="25"/>
    </location>
    <ligand>
        <name>[2Fe-2S] cluster</name>
        <dbReference type="ChEBI" id="CHEBI:190135"/>
        <label>1</label>
    </ligand>
</feature>
<dbReference type="PANTHER" id="PTHR45444">
    <property type="entry name" value="XANTHINE DEHYDROGENASE"/>
    <property type="match status" value="1"/>
</dbReference>
<gene>
    <name evidence="24" type="primary">XDH</name>
</gene>
<proteinExistence type="inferred from homology"/>
<dbReference type="Ensembl" id="ENSDCDT00010055065.1">
    <property type="protein sequence ID" value="ENSDCDP00010044938.1"/>
    <property type="gene ID" value="ENSDCDG00010008100.1"/>
</dbReference>
<feature type="binding site" evidence="20">
    <location>
        <position position="343"/>
    </location>
    <ligand>
        <name>FAD</name>
        <dbReference type="ChEBI" id="CHEBI:57692"/>
    </ligand>
</feature>
<dbReference type="Gene3D" id="3.10.20.30">
    <property type="match status" value="1"/>
</dbReference>
<feature type="binding site" evidence="21">
    <location>
        <position position="706"/>
    </location>
    <ligand>
        <name>Mo-molybdopterin</name>
        <dbReference type="ChEBI" id="CHEBI:71302"/>
    </ligand>
    <ligandPart>
        <name>Mo</name>
        <dbReference type="ChEBI" id="CHEBI:28685"/>
    </ligandPart>
</feature>
<feature type="binding site" evidence="21">
    <location>
        <position position="125"/>
    </location>
    <ligand>
        <name>[2Fe-2S] cluster</name>
        <dbReference type="ChEBI" id="CHEBI:190135"/>
        <label>2</label>
    </ligand>
</feature>
<dbReference type="InterPro" id="IPR008274">
    <property type="entry name" value="AldOxase/xan_DH_MoCoBD1"/>
</dbReference>
<feature type="binding site" evidence="20">
    <location>
        <begin position="216"/>
        <end position="223"/>
    </location>
    <ligand>
        <name>FAD</name>
        <dbReference type="ChEBI" id="CHEBI:57692"/>
    </ligand>
</feature>
<comment type="similarity">
    <text evidence="3">Belongs to the xanthine dehydrogenase family.</text>
</comment>
<dbReference type="FunFam" id="3.90.1170.50:FF:000001">
    <property type="entry name" value="Aldehyde oxidase 1"/>
    <property type="match status" value="1"/>
</dbReference>
<protein>
    <recommendedName>
        <fullName evidence="5">xanthine dehydrogenase</fullName>
        <ecNumber evidence="5">1.17.1.4</ecNumber>
    </recommendedName>
</protein>
<feature type="active site" description="Proton acceptor" evidence="19">
    <location>
        <position position="1167"/>
    </location>
</feature>
<keyword evidence="6 21" id="KW-0500">Molybdenum</keyword>
<feature type="binding site" evidence="21">
    <location>
        <position position="127"/>
    </location>
    <ligand>
        <name>[2Fe-2S] cluster</name>
        <dbReference type="ChEBI" id="CHEBI:190135"/>
        <label>2</label>
    </ligand>
</feature>
<evidence type="ECO:0000256" key="13">
    <source>
        <dbReference type="ARBA" id="ARBA00023014"/>
    </source>
</evidence>
<dbReference type="FunFam" id="3.10.20.30:FF:000012">
    <property type="entry name" value="Xanthine dehydrogenase/oxidase"/>
    <property type="match status" value="1"/>
</dbReference>
<evidence type="ECO:0000256" key="2">
    <source>
        <dbReference type="ARBA" id="ARBA00004275"/>
    </source>
</evidence>
<dbReference type="SUPFAM" id="SSF54292">
    <property type="entry name" value="2Fe-2S ferredoxin-like"/>
    <property type="match status" value="1"/>
</dbReference>
<dbReference type="InterPro" id="IPR012675">
    <property type="entry name" value="Beta-grasp_dom_sf"/>
</dbReference>
<dbReference type="InterPro" id="IPR046867">
    <property type="entry name" value="AldOxase/xan_DH_MoCoBD2"/>
</dbReference>
<feature type="binding site" evidence="21">
    <location>
        <position position="50"/>
    </location>
    <ligand>
        <name>[2Fe-2S] cluster</name>
        <dbReference type="ChEBI" id="CHEBI:190135"/>
        <label>1</label>
    </ligand>
</feature>
<keyword evidence="14" id="KW-0520">NAD</keyword>
<feature type="binding site" evidence="20">
    <location>
        <position position="710"/>
    </location>
    <ligand>
        <name>substrate</name>
    </ligand>
</feature>
<feature type="binding site" evidence="21">
    <location>
        <position position="90"/>
    </location>
    <ligand>
        <name>[2Fe-2S] cluster</name>
        <dbReference type="ChEBI" id="CHEBI:190135"/>
        <label>2</label>
    </ligand>
</feature>
<dbReference type="Pfam" id="PF00111">
    <property type="entry name" value="Fer2"/>
    <property type="match status" value="1"/>
</dbReference>
<feature type="binding site" evidence="21">
    <location>
        <position position="28"/>
    </location>
    <ligand>
        <name>[2Fe-2S] cluster</name>
        <dbReference type="ChEBI" id="CHEBI:190135"/>
        <label>1</label>
    </ligand>
</feature>
<dbReference type="PANTHER" id="PTHR45444:SF3">
    <property type="entry name" value="XANTHINE DEHYDROGENASE"/>
    <property type="match status" value="1"/>
</dbReference>
<feature type="binding site" evidence="20">
    <location>
        <position position="361"/>
    </location>
    <ligand>
        <name>FAD</name>
        <dbReference type="ChEBI" id="CHEBI:57692"/>
    </ligand>
</feature>
<feature type="domain" description="FAD-binding PCMH-type" evidence="23">
    <location>
        <begin position="188"/>
        <end position="305"/>
    </location>
</feature>
<dbReference type="GO" id="GO:0004854">
    <property type="term" value="F:xanthine dehydrogenase activity"/>
    <property type="evidence" value="ECO:0007669"/>
    <property type="project" value="UniProtKB-EC"/>
</dbReference>
<name>A0AAY4DHM5_9TELE</name>
<feature type="binding site" evidence="21">
    <location>
        <position position="93"/>
    </location>
    <ligand>
        <name>[2Fe-2S] cluster</name>
        <dbReference type="ChEBI" id="CHEBI:190135"/>
        <label>2</label>
    </ligand>
</feature>
<evidence type="ECO:0000313" key="25">
    <source>
        <dbReference type="Proteomes" id="UP000694580"/>
    </source>
</evidence>
<dbReference type="InterPro" id="IPR037165">
    <property type="entry name" value="AldOxase/xan_DH_Mopterin-bd_sf"/>
</dbReference>
<dbReference type="SMART" id="SM01092">
    <property type="entry name" value="CO_deh_flav_C"/>
    <property type="match status" value="1"/>
</dbReference>
<dbReference type="Pfam" id="PF20256">
    <property type="entry name" value="MoCoBD_2"/>
    <property type="match status" value="1"/>
</dbReference>
<feature type="binding site" evidence="21">
    <location>
        <position position="680"/>
    </location>
    <ligand>
        <name>Mo-molybdopterin</name>
        <dbReference type="ChEBI" id="CHEBI:71302"/>
    </ligand>
    <ligandPart>
        <name>Mo</name>
        <dbReference type="ChEBI" id="CHEBI:28685"/>
    </ligandPart>
</feature>
<dbReference type="GO" id="GO:0005777">
    <property type="term" value="C:peroxisome"/>
    <property type="evidence" value="ECO:0007669"/>
    <property type="project" value="UniProtKB-SubCell"/>
</dbReference>
<evidence type="ECO:0000256" key="3">
    <source>
        <dbReference type="ARBA" id="ARBA00006849"/>
    </source>
</evidence>
<evidence type="ECO:0000256" key="20">
    <source>
        <dbReference type="PIRSR" id="PIRSR000127-2"/>
    </source>
</evidence>
<evidence type="ECO:0000256" key="19">
    <source>
        <dbReference type="PIRSR" id="PIRSR000127-1"/>
    </source>
</evidence>
<dbReference type="SMART" id="SM01008">
    <property type="entry name" value="Ald_Xan_dh_C"/>
    <property type="match status" value="1"/>
</dbReference>
<dbReference type="InterPro" id="IPR036318">
    <property type="entry name" value="FAD-bd_PCMH-like_sf"/>
</dbReference>
<dbReference type="InterPro" id="IPR016166">
    <property type="entry name" value="FAD-bd_PCMH"/>
</dbReference>
<sequence length="1235" mass="135723">MTLLTYLRRKLGLTGTKLGCAEGGCGACTVMISKFHPHLKCIVHHAVNACLAPVCSLHHCAVITVDGIGTVASRLHPVQERIAKAHGSQCGFCTPGMVMSMYTLLRNNPEPSMVDIEEAFQGNLCRCTGYRPILEGYKTFAKVLDFGLWYCALMYDPSKFIPLDPTQEVIFPPELLNLGKQPPRQMKFKGERVLWIQPSTLTELLDLKSHYPESKLVVGNTEVGMPMKFKNLLYPVILAPAYISELNSVQHTKQGIVFGAACTLTLLGEVLRDAVAKLPTYQTEVFKAILEQLRWFAGKQIRNVAVCLEQTIIKYCFKFGAVLMDDNFFPGYRKTALKPEEILLSIEIPYTKKGQYFSAFKQSPRQEDDIAIVTCGMNVVFKEGSNIVEKILLSFGGMAPTTVIPKTTCKKLIGSAWNEKLLEDACASLAEEMVLPPSAPGGMVPYRRTLTLSLFFKFYLTVKHYLAVDLQHEAVPPGQSSEDFVGRPIMHLSALKQATGEAVYCDDIPCYENELHLALITSTKAHAHILSIDTGEAMTVPGVVAFVFAKDIPGSNITGPAFYDESVLAEKMVTCVGHIVGAVVADTQAHAQRAAKVVKITYDELKPIISIQDAIDSQSFYQPVRTMKKGDTAQGFKDSDHILEGEIHIGGQEHFYLETNCTVAVPKGEDGEMELFVSTQTALVAKALGVPANRIVCRVKRMGGGFGGKESRSIILSTVVAVAAMKRPVRCMLDRDEDMLVTGGRHPFLGRYKVGYMTSGKIIALDVTFYANAGNSKDLSFSIVERALFHMENSYNIPHVCGTGYMCKTNLPSNTAFRGFGGPQGMMVAESWMSDVALACGIPSYEVRRMNLYNEGDLTPFNQRLEQFTIGKCWEECLDISNYMKRQGAVEEFNRQHRWTKRGLSIIPTKFGISFTSVFLNQAGALVHIYTDGSVLLTHGGTEMGQGLHTKMVQVASRALGIPCSKIFISETSTNTVANTSPTAASASSDLNGMAVYNACQTLLQRLEPYKVKNPKGSWEDWVNAAYFDRVNLSANGFYKTPDLGYNFDSNSGRAFNYFSYGVSCSEVEIDCLTGRQKTLHTTIVMDVGKSLNPAIDIGQVEGAFMQGLGLFTLEELHYSPQGSLLTRGPGMYKIPAFGDIPVELQVSLLRDSPNDKAIFSSKVLGEPPLFMAASVFYAIKDAITAARSESGLSGPFRLDSPATSERIRNACEDRFTKLCPPAEPGTYTPWAVRV</sequence>
<dbReference type="GO" id="GO:0051537">
    <property type="term" value="F:2 iron, 2 sulfur cluster binding"/>
    <property type="evidence" value="ECO:0007669"/>
    <property type="project" value="UniProtKB-KW"/>
</dbReference>
<dbReference type="InterPro" id="IPR016208">
    <property type="entry name" value="Ald_Oxase/xanthine_DH-like"/>
</dbReference>
<dbReference type="SUPFAM" id="SSF56003">
    <property type="entry name" value="Molybdenum cofactor-binding domain"/>
    <property type="match status" value="1"/>
</dbReference>
<reference evidence="24" key="2">
    <citation type="submission" date="2025-08" db="UniProtKB">
        <authorList>
            <consortium name="Ensembl"/>
        </authorList>
    </citation>
    <scope>IDENTIFICATION</scope>
</reference>
<dbReference type="Gene3D" id="3.30.365.10">
    <property type="entry name" value="Aldehyde oxidase/xanthine dehydrogenase, molybdopterin binding domain"/>
    <property type="match status" value="4"/>
</dbReference>
<dbReference type="Pfam" id="PF02738">
    <property type="entry name" value="MoCoBD_1"/>
    <property type="match status" value="1"/>
</dbReference>
<dbReference type="InterPro" id="IPR036010">
    <property type="entry name" value="2Fe-2S_ferredoxin-like_sf"/>
</dbReference>
<dbReference type="SUPFAM" id="SSF56176">
    <property type="entry name" value="FAD-binding/transporter-associated domain-like"/>
    <property type="match status" value="1"/>
</dbReference>
<dbReference type="Pfam" id="PF01799">
    <property type="entry name" value="Fer2_2"/>
    <property type="match status" value="1"/>
</dbReference>